<reference key="2">
    <citation type="submission" date="2011-06" db="EMBL/GenBank/DDBJ databases">
        <title>Complete Genome Sequence of Pseudomonas stutzeri Strain CGMCC 1.1803.</title>
        <authorList>
            <person name="Yan Y."/>
            <person name="Chen M."/>
            <person name="Lu W."/>
            <person name="Zhang W."/>
            <person name="Ping S."/>
            <person name="Lin M."/>
        </authorList>
    </citation>
    <scope>NUCLEOTIDE SEQUENCE</scope>
    <source>
        <strain>ATCC 17588</strain>
    </source>
</reference>
<evidence type="ECO:0000313" key="2">
    <source>
        <dbReference type="Proteomes" id="UP000008932"/>
    </source>
</evidence>
<gene>
    <name evidence="1" type="ordered locus">PSTAB_3438</name>
</gene>
<evidence type="ECO:0000313" key="1">
    <source>
        <dbReference type="EMBL" id="AEJ06719.1"/>
    </source>
</evidence>
<dbReference type="EMBL" id="CP002881">
    <property type="protein sequence ID" value="AEJ06719.1"/>
    <property type="molecule type" value="Genomic_DNA"/>
</dbReference>
<dbReference type="Proteomes" id="UP000008932">
    <property type="component" value="Chromosome"/>
</dbReference>
<name>F8H081_STUS2</name>
<organism evidence="1 2">
    <name type="scientific">Stutzerimonas stutzeri (strain ATCC 17588 / DSM 5190 / CCUG 11256 / JCM 5965 / LMG 11199 / NBRC 14165 / NCIMB 11358 / Stanier 221)</name>
    <name type="common">Pseudomonas stutzeri</name>
    <dbReference type="NCBI Taxonomy" id="96563"/>
    <lineage>
        <taxon>Bacteria</taxon>
        <taxon>Pseudomonadati</taxon>
        <taxon>Pseudomonadota</taxon>
        <taxon>Gammaproteobacteria</taxon>
        <taxon>Pseudomonadales</taxon>
        <taxon>Pseudomonadaceae</taxon>
        <taxon>Stutzerimonas</taxon>
    </lineage>
</organism>
<dbReference type="KEGG" id="psz:PSTAB_3438"/>
<sequence>MTSCDRQGSQFCLVACSIIRNILHFSEGIPVSDQFINAVWSAFSFAQH</sequence>
<proteinExistence type="predicted"/>
<protein>
    <submittedName>
        <fullName evidence="1">Uncharacterized protein</fullName>
    </submittedName>
</protein>
<reference evidence="2" key="3">
    <citation type="submission" date="2011-06" db="EMBL/GenBank/DDBJ databases">
        <title>Complete genome sequence of Pseudomonas stutzeri strain CGMCC 1.1803.</title>
        <authorList>
            <person name="Yan Y."/>
            <person name="Chen M."/>
            <person name="Lu W."/>
            <person name="Zhang W."/>
            <person name="Ping S."/>
            <person name="Lin M."/>
        </authorList>
    </citation>
    <scope>NUCLEOTIDE SEQUENCE [LARGE SCALE GENOMIC DNA]</scope>
    <source>
        <strain evidence="2">ATCC 17588 / DSM 5190 / CCUG 11256 / JCM 5965 / LMG 11199 / NCIMB 11358 / Stanier 221</strain>
    </source>
</reference>
<accession>F8H081</accession>
<reference evidence="1 2" key="1">
    <citation type="journal article" date="2011" name="J. Bacteriol.">
        <title>Complete Genome Sequence of the Type Strain Pseudomonas stutzeri CGMCC 1.1803.</title>
        <authorList>
            <person name="Chen M."/>
            <person name="Yan Y."/>
            <person name="Zhang W."/>
            <person name="Lu W."/>
            <person name="Wang J."/>
            <person name="Ping S."/>
            <person name="Lin M."/>
        </authorList>
    </citation>
    <scope>NUCLEOTIDE SEQUENCE [LARGE SCALE GENOMIC DNA]</scope>
    <source>
        <strain evidence="2">ATCC 17588 / DSM 5190 / CCUG 11256 / JCM 5965 / LMG 11199 / NCIMB 11358 / Stanier 221</strain>
    </source>
</reference>
<dbReference type="AlphaFoldDB" id="F8H081"/>
<dbReference type="HOGENOM" id="CLU_3156958_0_0_6"/>